<dbReference type="EMBL" id="JAAIVJ010000007">
    <property type="protein sequence ID" value="NEY91197.1"/>
    <property type="molecule type" value="Genomic_DNA"/>
</dbReference>
<accession>A0A6M0QUV5</accession>
<keyword evidence="2" id="KW-1185">Reference proteome</keyword>
<dbReference type="InterPro" id="IPR038573">
    <property type="entry name" value="BrnT_sf"/>
</dbReference>
<protein>
    <submittedName>
        <fullName evidence="1">BrnT family toxin</fullName>
    </submittedName>
</protein>
<organism evidence="1 2">
    <name type="scientific">Tabrizicola oligotrophica</name>
    <dbReference type="NCBI Taxonomy" id="2710650"/>
    <lineage>
        <taxon>Bacteria</taxon>
        <taxon>Pseudomonadati</taxon>
        <taxon>Pseudomonadota</taxon>
        <taxon>Alphaproteobacteria</taxon>
        <taxon>Rhodobacterales</taxon>
        <taxon>Paracoccaceae</taxon>
        <taxon>Tabrizicola</taxon>
    </lineage>
</organism>
<gene>
    <name evidence="1" type="ORF">G4Z14_12900</name>
</gene>
<sequence length="87" mass="9743">MEFEFDPAKSASNKEKHGIDFVEAQALWLDGGLVVAPIVSEGEPRFLLIGRIEGKHWSAVCTRRGEAVRIISVRRARKTEVIFYEGA</sequence>
<reference evidence="1 2" key="1">
    <citation type="submission" date="2020-02" db="EMBL/GenBank/DDBJ databases">
        <authorList>
            <person name="Chen W.-M."/>
        </authorList>
    </citation>
    <scope>NUCLEOTIDE SEQUENCE [LARGE SCALE GENOMIC DNA]</scope>
    <source>
        <strain evidence="1 2">KMS-5</strain>
    </source>
</reference>
<proteinExistence type="predicted"/>
<dbReference type="Proteomes" id="UP000477782">
    <property type="component" value="Unassembled WGS sequence"/>
</dbReference>
<name>A0A6M0QUV5_9RHOB</name>
<comment type="caution">
    <text evidence="1">The sequence shown here is derived from an EMBL/GenBank/DDBJ whole genome shotgun (WGS) entry which is preliminary data.</text>
</comment>
<dbReference type="InterPro" id="IPR007460">
    <property type="entry name" value="BrnT_toxin"/>
</dbReference>
<dbReference type="Pfam" id="PF04365">
    <property type="entry name" value="BrnT_toxin"/>
    <property type="match status" value="1"/>
</dbReference>
<evidence type="ECO:0000313" key="2">
    <source>
        <dbReference type="Proteomes" id="UP000477782"/>
    </source>
</evidence>
<dbReference type="Gene3D" id="3.10.450.530">
    <property type="entry name" value="Ribonuclease toxin, BrnT, of type II toxin-antitoxin system"/>
    <property type="match status" value="1"/>
</dbReference>
<dbReference type="AlphaFoldDB" id="A0A6M0QUV5"/>
<dbReference type="RefSeq" id="WP_164626383.1">
    <property type="nucleotide sequence ID" value="NZ_JAAIVJ010000007.1"/>
</dbReference>
<evidence type="ECO:0000313" key="1">
    <source>
        <dbReference type="EMBL" id="NEY91197.1"/>
    </source>
</evidence>